<evidence type="ECO:0000313" key="3">
    <source>
        <dbReference type="Proteomes" id="UP000558284"/>
    </source>
</evidence>
<sequence>MTLARCRKVARPTGAHHGPSNLHPSSARLPPTHWFSPPVPVSGEQTGMTHMVNTVEAASEHLLQWTKRGPKWNQAVRACMAALADQATPQEVRRCFRLAAMEEGKLVGAAEKA</sequence>
<feature type="region of interest" description="Disordered" evidence="1">
    <location>
        <begin position="1"/>
        <end position="46"/>
    </location>
</feature>
<dbReference type="EMBL" id="JACDTY010000004">
    <property type="protein sequence ID" value="MBA1140672.1"/>
    <property type="molecule type" value="Genomic_DNA"/>
</dbReference>
<evidence type="ECO:0000313" key="2">
    <source>
        <dbReference type="EMBL" id="MBA1140672.1"/>
    </source>
</evidence>
<dbReference type="Gene3D" id="6.10.250.730">
    <property type="match status" value="1"/>
</dbReference>
<organism evidence="2 3">
    <name type="scientific">Mesorhizobium neociceri</name>
    <dbReference type="NCBI Taxonomy" id="1307853"/>
    <lineage>
        <taxon>Bacteria</taxon>
        <taxon>Pseudomonadati</taxon>
        <taxon>Pseudomonadota</taxon>
        <taxon>Alphaproteobacteria</taxon>
        <taxon>Hyphomicrobiales</taxon>
        <taxon>Phyllobacteriaceae</taxon>
        <taxon>Mesorhizobium</taxon>
    </lineage>
</organism>
<proteinExistence type="predicted"/>
<comment type="caution">
    <text evidence="2">The sequence shown here is derived from an EMBL/GenBank/DDBJ whole genome shotgun (WGS) entry which is preliminary data.</text>
</comment>
<dbReference type="Pfam" id="PF06169">
    <property type="entry name" value="DUF982"/>
    <property type="match status" value="1"/>
</dbReference>
<feature type="compositionally biased region" description="Basic residues" evidence="1">
    <location>
        <begin position="1"/>
        <end position="10"/>
    </location>
</feature>
<dbReference type="RefSeq" id="WP_181057341.1">
    <property type="nucleotide sequence ID" value="NZ_JACDTY010000004.1"/>
</dbReference>
<protein>
    <submittedName>
        <fullName evidence="2">DUF982 domain-containing protein</fullName>
    </submittedName>
</protein>
<reference evidence="2 3" key="1">
    <citation type="submission" date="2020-07" db="EMBL/GenBank/DDBJ databases">
        <title>Definition of the novel symbiovar canariense within Mesorhizobium novociceri, a new species of genus Mesorhizobium nodulating Cicer canariense in the Caldera de Taburiente National Park (La Palma, Canary Islands).</title>
        <authorList>
            <person name="Leon-Barrios M."/>
            <person name="Perez-Yepez J."/>
            <person name="Flores-Felix J.D."/>
            <person name="Ramirez-Baena M.H."/>
            <person name="Pulido-Suarez L."/>
            <person name="Igual J.M."/>
            <person name="Velazquez E."/>
            <person name="Peix A."/>
        </authorList>
    </citation>
    <scope>NUCLEOTIDE SEQUENCE [LARGE SCALE GENOMIC DNA]</scope>
    <source>
        <strain evidence="2 3">CCANP35</strain>
    </source>
</reference>
<keyword evidence="3" id="KW-1185">Reference proteome</keyword>
<dbReference type="AlphaFoldDB" id="A0A838B3W9"/>
<gene>
    <name evidence="2" type="ORF">H0241_10440</name>
</gene>
<dbReference type="InterPro" id="IPR010385">
    <property type="entry name" value="DUF982"/>
</dbReference>
<name>A0A838B3W9_9HYPH</name>
<evidence type="ECO:0000256" key="1">
    <source>
        <dbReference type="SAM" id="MobiDB-lite"/>
    </source>
</evidence>
<accession>A0A838B3W9</accession>
<dbReference type="Proteomes" id="UP000558284">
    <property type="component" value="Unassembled WGS sequence"/>
</dbReference>